<evidence type="ECO:0000313" key="2">
    <source>
        <dbReference type="EMBL" id="CRK83890.1"/>
    </source>
</evidence>
<dbReference type="Pfam" id="PF21747">
    <property type="entry name" value="YpoC"/>
    <property type="match status" value="1"/>
</dbReference>
<keyword evidence="3" id="KW-1185">Reference proteome</keyword>
<dbReference type="STRING" id="1499688.BN000_03887"/>
<protein>
    <recommendedName>
        <fullName evidence="1">YpoC-like domain-containing protein</fullName>
    </recommendedName>
</protein>
<name>A0A0U1P0V9_9BACI</name>
<dbReference type="OrthoDB" id="2360594at2"/>
<evidence type="ECO:0000259" key="1">
    <source>
        <dbReference type="Pfam" id="PF21747"/>
    </source>
</evidence>
<dbReference type="Proteomes" id="UP000199087">
    <property type="component" value="Unassembled WGS sequence"/>
</dbReference>
<gene>
    <name evidence="2" type="ORF">BN000_03887</name>
</gene>
<reference evidence="3" key="1">
    <citation type="submission" date="2015-05" db="EMBL/GenBank/DDBJ databases">
        <authorList>
            <person name="Urmite Genomes"/>
        </authorList>
    </citation>
    <scope>NUCLEOTIDE SEQUENCE [LARGE SCALE GENOMIC DNA]</scope>
    <source>
        <strain evidence="3">LF1</strain>
    </source>
</reference>
<feature type="domain" description="YpoC-like" evidence="1">
    <location>
        <begin position="62"/>
        <end position="167"/>
    </location>
</feature>
<dbReference type="AlphaFoldDB" id="A0A0U1P0V9"/>
<proteinExistence type="predicted"/>
<dbReference type="EMBL" id="CVRB01000004">
    <property type="protein sequence ID" value="CRK83890.1"/>
    <property type="molecule type" value="Genomic_DNA"/>
</dbReference>
<evidence type="ECO:0000313" key="3">
    <source>
        <dbReference type="Proteomes" id="UP000199087"/>
    </source>
</evidence>
<accession>A0A0U1P0V9</accession>
<organism evidence="2 3">
    <name type="scientific">Neobacillus massiliamazoniensis</name>
    <dbReference type="NCBI Taxonomy" id="1499688"/>
    <lineage>
        <taxon>Bacteria</taxon>
        <taxon>Bacillati</taxon>
        <taxon>Bacillota</taxon>
        <taxon>Bacilli</taxon>
        <taxon>Bacillales</taxon>
        <taxon>Bacillaceae</taxon>
        <taxon>Neobacillus</taxon>
    </lineage>
</organism>
<dbReference type="RefSeq" id="WP_090637036.1">
    <property type="nucleotide sequence ID" value="NZ_CVRB01000004.1"/>
</dbReference>
<dbReference type="InterPro" id="IPR048427">
    <property type="entry name" value="YpoC"/>
</dbReference>
<sequence>MDNRFITLSVPPELKNGFFFSSDRIKMEMTERNLTDNFVYELLYYHGMDGWKPWENQEEAFLFLMDEWEVVKNQLEELYRNRDQNNARLAMKKGIGLFIQLLFWSNDLPVLLKEPIPSIPLVYQPVNLSERLAFIMSRPNLFHSFRQLSELIVEQEKLYVKKSILKKASRPNR</sequence>